<evidence type="ECO:0000313" key="1">
    <source>
        <dbReference type="EMBL" id="KFD68697.1"/>
    </source>
</evidence>
<name>A0A085NGV1_9BILA</name>
<dbReference type="EMBL" id="KL367502">
    <property type="protein sequence ID" value="KFD68697.1"/>
    <property type="molecule type" value="Genomic_DNA"/>
</dbReference>
<proteinExistence type="predicted"/>
<gene>
    <name evidence="1" type="ORF">M514_03712</name>
</gene>
<dbReference type="AlphaFoldDB" id="A0A085NGV1"/>
<protein>
    <submittedName>
        <fullName evidence="1">Uncharacterized protein</fullName>
    </submittedName>
</protein>
<accession>A0A085NGV1</accession>
<dbReference type="Proteomes" id="UP000030758">
    <property type="component" value="Unassembled WGS sequence"/>
</dbReference>
<sequence length="65" mass="6999">MYDDAIKIVGSSEVNASHMTRKDGSSSASDATAATASRTFSVITDMWPRGELKACPSLKFAMELR</sequence>
<organism evidence="1">
    <name type="scientific">Trichuris suis</name>
    <name type="common">pig whipworm</name>
    <dbReference type="NCBI Taxonomy" id="68888"/>
    <lineage>
        <taxon>Eukaryota</taxon>
        <taxon>Metazoa</taxon>
        <taxon>Ecdysozoa</taxon>
        <taxon>Nematoda</taxon>
        <taxon>Enoplea</taxon>
        <taxon>Dorylaimia</taxon>
        <taxon>Trichinellida</taxon>
        <taxon>Trichuridae</taxon>
        <taxon>Trichuris</taxon>
    </lineage>
</organism>
<reference evidence="1" key="1">
    <citation type="journal article" date="2014" name="Nat. Genet.">
        <title>Genome and transcriptome of the porcine whipworm Trichuris suis.</title>
        <authorList>
            <person name="Jex A.R."/>
            <person name="Nejsum P."/>
            <person name="Schwarz E.M."/>
            <person name="Hu L."/>
            <person name="Young N.D."/>
            <person name="Hall R.S."/>
            <person name="Korhonen P.K."/>
            <person name="Liao S."/>
            <person name="Thamsborg S."/>
            <person name="Xia J."/>
            <person name="Xu P."/>
            <person name="Wang S."/>
            <person name="Scheerlinck J.P."/>
            <person name="Hofmann A."/>
            <person name="Sternberg P.W."/>
            <person name="Wang J."/>
            <person name="Gasser R.B."/>
        </authorList>
    </citation>
    <scope>NUCLEOTIDE SEQUENCE [LARGE SCALE GENOMIC DNA]</scope>
    <source>
        <strain evidence="1">DCEP-RM93F</strain>
    </source>
</reference>